<dbReference type="Proteomes" id="UP001195483">
    <property type="component" value="Unassembled WGS sequence"/>
</dbReference>
<name>A0AAE0VNL5_9BIVA</name>
<comment type="caution">
    <text evidence="2">The sequence shown here is derived from an EMBL/GenBank/DDBJ whole genome shotgun (WGS) entry which is preliminary data.</text>
</comment>
<organism evidence="2 3">
    <name type="scientific">Potamilus streckersoni</name>
    <dbReference type="NCBI Taxonomy" id="2493646"/>
    <lineage>
        <taxon>Eukaryota</taxon>
        <taxon>Metazoa</taxon>
        <taxon>Spiralia</taxon>
        <taxon>Lophotrochozoa</taxon>
        <taxon>Mollusca</taxon>
        <taxon>Bivalvia</taxon>
        <taxon>Autobranchia</taxon>
        <taxon>Heteroconchia</taxon>
        <taxon>Palaeoheterodonta</taxon>
        <taxon>Unionida</taxon>
        <taxon>Unionoidea</taxon>
        <taxon>Unionidae</taxon>
        <taxon>Ambleminae</taxon>
        <taxon>Lampsilini</taxon>
        <taxon>Potamilus</taxon>
    </lineage>
</organism>
<keyword evidence="3" id="KW-1185">Reference proteome</keyword>
<dbReference type="AlphaFoldDB" id="A0AAE0VNL5"/>
<evidence type="ECO:0000313" key="2">
    <source>
        <dbReference type="EMBL" id="KAK3583487.1"/>
    </source>
</evidence>
<sequence>MSVMTNTSSYHRGGVIELPTLVQIASMRLSPLGGFNSSFSAFYNDMYPQNKLITILRSVGFDEQHTLDKSVGIYNNDMLTVDVLLALFFTSALFGQEWRYGSRRPLTKIDMQ</sequence>
<dbReference type="EMBL" id="JAEAOA010001522">
    <property type="protein sequence ID" value="KAK3583487.1"/>
    <property type="molecule type" value="Genomic_DNA"/>
</dbReference>
<reference evidence="2" key="2">
    <citation type="journal article" date="2021" name="Genome Biol. Evol.">
        <title>Developing a high-quality reference genome for a parasitic bivalve with doubly uniparental inheritance (Bivalvia: Unionida).</title>
        <authorList>
            <person name="Smith C.H."/>
        </authorList>
    </citation>
    <scope>NUCLEOTIDE SEQUENCE</scope>
    <source>
        <strain evidence="2">CHS0354</strain>
        <tissue evidence="2">Mantle</tissue>
    </source>
</reference>
<evidence type="ECO:0000256" key="1">
    <source>
        <dbReference type="SAM" id="Phobius"/>
    </source>
</evidence>
<keyword evidence="1" id="KW-0472">Membrane</keyword>
<evidence type="ECO:0000313" key="3">
    <source>
        <dbReference type="Proteomes" id="UP001195483"/>
    </source>
</evidence>
<keyword evidence="1" id="KW-0812">Transmembrane</keyword>
<reference evidence="2" key="3">
    <citation type="submission" date="2023-05" db="EMBL/GenBank/DDBJ databases">
        <authorList>
            <person name="Smith C.H."/>
        </authorList>
    </citation>
    <scope>NUCLEOTIDE SEQUENCE</scope>
    <source>
        <strain evidence="2">CHS0354</strain>
        <tissue evidence="2">Mantle</tissue>
    </source>
</reference>
<accession>A0AAE0VNL5</accession>
<proteinExistence type="predicted"/>
<reference evidence="2" key="1">
    <citation type="journal article" date="2021" name="Genome Biol. Evol.">
        <title>A High-Quality Reference Genome for a Parasitic Bivalve with Doubly Uniparental Inheritance (Bivalvia: Unionida).</title>
        <authorList>
            <person name="Smith C.H."/>
        </authorList>
    </citation>
    <scope>NUCLEOTIDE SEQUENCE</scope>
    <source>
        <strain evidence="2">CHS0354</strain>
    </source>
</reference>
<feature type="transmembrane region" description="Helical" evidence="1">
    <location>
        <begin position="78"/>
        <end position="95"/>
    </location>
</feature>
<keyword evidence="1" id="KW-1133">Transmembrane helix</keyword>
<protein>
    <submittedName>
        <fullName evidence="2">Uncharacterized protein</fullName>
    </submittedName>
</protein>
<gene>
    <name evidence="2" type="ORF">CHS0354_025620</name>
</gene>